<evidence type="ECO:0000256" key="1">
    <source>
        <dbReference type="SAM" id="Coils"/>
    </source>
</evidence>
<dbReference type="EMBL" id="FOYZ01000033">
    <property type="protein sequence ID" value="SFS09682.1"/>
    <property type="molecule type" value="Genomic_DNA"/>
</dbReference>
<keyword evidence="1" id="KW-0175">Coiled coil</keyword>
<gene>
    <name evidence="2" type="ORF">SAMN05661086_03746</name>
</gene>
<dbReference type="Pfam" id="PF12958">
    <property type="entry name" value="DUF3847"/>
    <property type="match status" value="1"/>
</dbReference>
<protein>
    <recommendedName>
        <fullName evidence="4">Relaxasome subunit MobC</fullName>
    </recommendedName>
</protein>
<evidence type="ECO:0000313" key="3">
    <source>
        <dbReference type="Proteomes" id="UP000199659"/>
    </source>
</evidence>
<dbReference type="RefSeq" id="WP_092564456.1">
    <property type="nucleotide sequence ID" value="NZ_FOYZ01000033.1"/>
</dbReference>
<dbReference type="InterPro" id="IPR024215">
    <property type="entry name" value="DUF3847"/>
</dbReference>
<dbReference type="OrthoDB" id="2065751at2"/>
<accession>A0A1I6M2G1</accession>
<feature type="coiled-coil region" evidence="1">
    <location>
        <begin position="4"/>
        <end position="48"/>
    </location>
</feature>
<evidence type="ECO:0008006" key="4">
    <source>
        <dbReference type="Google" id="ProtNLM"/>
    </source>
</evidence>
<organism evidence="2 3">
    <name type="scientific">Anaeromicropila populeti</name>
    <dbReference type="NCBI Taxonomy" id="37658"/>
    <lineage>
        <taxon>Bacteria</taxon>
        <taxon>Bacillati</taxon>
        <taxon>Bacillota</taxon>
        <taxon>Clostridia</taxon>
        <taxon>Lachnospirales</taxon>
        <taxon>Lachnospiraceae</taxon>
        <taxon>Anaeromicropila</taxon>
    </lineage>
</organism>
<name>A0A1I6M2G1_9FIRM</name>
<evidence type="ECO:0000313" key="2">
    <source>
        <dbReference type="EMBL" id="SFS09682.1"/>
    </source>
</evidence>
<keyword evidence="3" id="KW-1185">Reference proteome</keyword>
<reference evidence="2 3" key="1">
    <citation type="submission" date="2016-10" db="EMBL/GenBank/DDBJ databases">
        <authorList>
            <person name="de Groot N.N."/>
        </authorList>
    </citation>
    <scope>NUCLEOTIDE SEQUENCE [LARGE SCALE GENOMIC DNA]</scope>
    <source>
        <strain evidence="2 3">743A</strain>
    </source>
</reference>
<dbReference type="AlphaFoldDB" id="A0A1I6M2G1"/>
<dbReference type="Proteomes" id="UP000199659">
    <property type="component" value="Unassembled WGS sequence"/>
</dbReference>
<proteinExistence type="predicted"/>
<sequence>MAERKTPEQKLEELEKKMSQLQAQKKSIQQKQSKIERAQRTRRLIENGALAEKYFNCDKIEPADFEKLLKQLVQIEQVKTLVSTPKSGVVNE</sequence>